<gene>
    <name evidence="8" type="ORF">EMPS_02715</name>
</gene>
<comment type="caution">
    <text evidence="8">The sequence shown here is derived from an EMBL/GenBank/DDBJ whole genome shotgun (WGS) entry which is preliminary data.</text>
</comment>
<dbReference type="OrthoDB" id="49151at2759"/>
<dbReference type="GO" id="GO:0034477">
    <property type="term" value="P:U6 snRNA 3'-end processing"/>
    <property type="evidence" value="ECO:0007669"/>
    <property type="project" value="InterPro"/>
</dbReference>
<feature type="region of interest" description="Disordered" evidence="7">
    <location>
        <begin position="1"/>
        <end position="20"/>
    </location>
</feature>
<dbReference type="PANTHER" id="PTHR13522">
    <property type="entry name" value="U6 SNRNA PHOSPHODIESTERASE 1"/>
    <property type="match status" value="1"/>
</dbReference>
<keyword evidence="3" id="KW-0456">Lyase</keyword>
<dbReference type="Pfam" id="PF09749">
    <property type="entry name" value="HVSL"/>
    <property type="match status" value="1"/>
</dbReference>
<dbReference type="PANTHER" id="PTHR13522:SF3">
    <property type="entry name" value="U6 SNRNA PHOSPHODIESTERASE 1"/>
    <property type="match status" value="1"/>
</dbReference>
<evidence type="ECO:0000256" key="2">
    <source>
        <dbReference type="ARBA" id="ARBA00022801"/>
    </source>
</evidence>
<dbReference type="GO" id="GO:0005634">
    <property type="term" value="C:nucleus"/>
    <property type="evidence" value="ECO:0007669"/>
    <property type="project" value="TreeGrafter"/>
</dbReference>
<evidence type="ECO:0000313" key="8">
    <source>
        <dbReference type="EMBL" id="GJJ70366.1"/>
    </source>
</evidence>
<organism evidence="8 9">
    <name type="scientific">Entomortierella parvispora</name>
    <dbReference type="NCBI Taxonomy" id="205924"/>
    <lineage>
        <taxon>Eukaryota</taxon>
        <taxon>Fungi</taxon>
        <taxon>Fungi incertae sedis</taxon>
        <taxon>Mucoromycota</taxon>
        <taxon>Mortierellomycotina</taxon>
        <taxon>Mortierellomycetes</taxon>
        <taxon>Mortierellales</taxon>
        <taxon>Mortierellaceae</taxon>
        <taxon>Entomortierella</taxon>
    </lineage>
</organism>
<dbReference type="Proteomes" id="UP000827284">
    <property type="component" value="Unassembled WGS sequence"/>
</dbReference>
<evidence type="ECO:0000256" key="4">
    <source>
        <dbReference type="ARBA" id="ARBA00023242"/>
    </source>
</evidence>
<reference evidence="8" key="2">
    <citation type="journal article" date="2022" name="Microbiol. Resour. Announc.">
        <title>Whole-Genome Sequence of Entomortierella parvispora E1425, a Mucoromycotan Fungus Associated with Burkholderiaceae-Related Endosymbiotic Bacteria.</title>
        <authorList>
            <person name="Herlambang A."/>
            <person name="Guo Y."/>
            <person name="Takashima Y."/>
            <person name="Narisawa K."/>
            <person name="Ohta H."/>
            <person name="Nishizawa T."/>
        </authorList>
    </citation>
    <scope>NUCLEOTIDE SEQUENCE</scope>
    <source>
        <strain evidence="8">E1425</strain>
    </source>
</reference>
<keyword evidence="4" id="KW-0539">Nucleus</keyword>
<name>A0A9P3H5A4_9FUNG</name>
<keyword evidence="2" id="KW-0378">Hydrolase</keyword>
<keyword evidence="9" id="KW-1185">Reference proteome</keyword>
<proteinExistence type="predicted"/>
<keyword evidence="1" id="KW-0540">Nuclease</keyword>
<evidence type="ECO:0000256" key="6">
    <source>
        <dbReference type="ARBA" id="ARBA00030030"/>
    </source>
</evidence>
<dbReference type="GO" id="GO:0016829">
    <property type="term" value="F:lyase activity"/>
    <property type="evidence" value="ECO:0007669"/>
    <property type="project" value="UniProtKB-KW"/>
</dbReference>
<dbReference type="InterPro" id="IPR027521">
    <property type="entry name" value="Usb1"/>
</dbReference>
<protein>
    <recommendedName>
        <fullName evidence="5">U6 snRNA phosphodiesterase 1</fullName>
    </recommendedName>
    <alternativeName>
        <fullName evidence="6">3'-5' RNA exonuclease USB1</fullName>
    </alternativeName>
</protein>
<dbReference type="GO" id="GO:0000175">
    <property type="term" value="F:3'-5'-RNA exonuclease activity"/>
    <property type="evidence" value="ECO:0007669"/>
    <property type="project" value="TreeGrafter"/>
</dbReference>
<evidence type="ECO:0000256" key="5">
    <source>
        <dbReference type="ARBA" id="ARBA00029543"/>
    </source>
</evidence>
<dbReference type="EMBL" id="BQFW01000004">
    <property type="protein sequence ID" value="GJJ70366.1"/>
    <property type="molecule type" value="Genomic_DNA"/>
</dbReference>
<accession>A0A9P3H5A4</accession>
<evidence type="ECO:0000256" key="3">
    <source>
        <dbReference type="ARBA" id="ARBA00023239"/>
    </source>
</evidence>
<feature type="compositionally biased region" description="Basic and acidic residues" evidence="7">
    <location>
        <begin position="62"/>
        <end position="74"/>
    </location>
</feature>
<reference evidence="8" key="1">
    <citation type="submission" date="2021-11" db="EMBL/GenBank/DDBJ databases">
        <authorList>
            <person name="Herlambang A."/>
            <person name="Guo Y."/>
            <person name="Takashima Y."/>
            <person name="Nishizawa T."/>
        </authorList>
    </citation>
    <scope>NUCLEOTIDE SEQUENCE</scope>
    <source>
        <strain evidence="8">E1425</strain>
    </source>
</reference>
<sequence>MPLVDYGSSSDEDEPHSNSNVTLAQVKAANKRALPLTSKPNSASGKRVKAAPPPLPSTFTDLFKDRERPAEDPQKYGGKVRQRPHIQGSWPVHVYLEVKLSEDLFDMASSIVKHMRESKIVRESAATIESLFPSIESMKIPNSERQDAEDASDATELHISLTRPLYLQQIQLDRFAAELKEKFETRKKFTISFSGLQCFSNDDCSRSFVSFRVGAGHAELESLVAEMDVIAEKYGQPKFYDPPEFHASFASAVGGDVLTSETIGEIPEIEREMGHDLRHASITIRAVAWKLGPNRGSVALN</sequence>
<dbReference type="AlphaFoldDB" id="A0A9P3H5A4"/>
<evidence type="ECO:0000256" key="1">
    <source>
        <dbReference type="ARBA" id="ARBA00022722"/>
    </source>
</evidence>
<evidence type="ECO:0000256" key="7">
    <source>
        <dbReference type="SAM" id="MobiDB-lite"/>
    </source>
</evidence>
<feature type="region of interest" description="Disordered" evidence="7">
    <location>
        <begin position="31"/>
        <end position="83"/>
    </location>
</feature>
<evidence type="ECO:0000313" key="9">
    <source>
        <dbReference type="Proteomes" id="UP000827284"/>
    </source>
</evidence>
<dbReference type="Gene3D" id="3.90.1140.10">
    <property type="entry name" value="Cyclic phosphodiesterase"/>
    <property type="match status" value="1"/>
</dbReference>